<dbReference type="SMART" id="SM00249">
    <property type="entry name" value="PHD"/>
    <property type="match status" value="3"/>
</dbReference>
<dbReference type="Pfam" id="PF13831">
    <property type="entry name" value="PHD_2"/>
    <property type="match status" value="1"/>
</dbReference>
<name>A0A9P0ZBX5_CUSEU</name>
<feature type="domain" description="PHD-type" evidence="19">
    <location>
        <begin position="658"/>
        <end position="773"/>
    </location>
</feature>
<evidence type="ECO:0000259" key="18">
    <source>
        <dbReference type="PROSITE" id="PS50868"/>
    </source>
</evidence>
<organism evidence="20 21">
    <name type="scientific">Cuscuta europaea</name>
    <name type="common">European dodder</name>
    <dbReference type="NCBI Taxonomy" id="41803"/>
    <lineage>
        <taxon>Eukaryota</taxon>
        <taxon>Viridiplantae</taxon>
        <taxon>Streptophyta</taxon>
        <taxon>Embryophyta</taxon>
        <taxon>Tracheophyta</taxon>
        <taxon>Spermatophyta</taxon>
        <taxon>Magnoliopsida</taxon>
        <taxon>eudicotyledons</taxon>
        <taxon>Gunneridae</taxon>
        <taxon>Pentapetalae</taxon>
        <taxon>asterids</taxon>
        <taxon>lamiids</taxon>
        <taxon>Solanales</taxon>
        <taxon>Convolvulaceae</taxon>
        <taxon>Cuscuteae</taxon>
        <taxon>Cuscuta</taxon>
        <taxon>Cuscuta subgen. Cuscuta</taxon>
    </lineage>
</organism>
<dbReference type="CDD" id="cd20143">
    <property type="entry name" value="PWWP_AtATX3-like"/>
    <property type="match status" value="1"/>
</dbReference>
<evidence type="ECO:0000313" key="21">
    <source>
        <dbReference type="Proteomes" id="UP001152484"/>
    </source>
</evidence>
<comment type="caution">
    <text evidence="20">The sequence shown here is derived from an EMBL/GenBank/DDBJ whole genome shotgun (WGS) entry which is preliminary data.</text>
</comment>
<dbReference type="OrthoDB" id="308383at2759"/>
<keyword evidence="3" id="KW-0808">Transferase</keyword>
<evidence type="ECO:0000256" key="13">
    <source>
        <dbReference type="PROSITE-ProRule" id="PRU00146"/>
    </source>
</evidence>
<evidence type="ECO:0000256" key="4">
    <source>
        <dbReference type="ARBA" id="ARBA00022691"/>
    </source>
</evidence>
<dbReference type="PROSITE" id="PS50280">
    <property type="entry name" value="SET"/>
    <property type="match status" value="1"/>
</dbReference>
<dbReference type="SMART" id="SM00317">
    <property type="entry name" value="SET"/>
    <property type="match status" value="1"/>
</dbReference>
<evidence type="ECO:0000313" key="20">
    <source>
        <dbReference type="EMBL" id="CAH9097236.1"/>
    </source>
</evidence>
<dbReference type="GO" id="GO:0048188">
    <property type="term" value="C:Set1C/COMPASS complex"/>
    <property type="evidence" value="ECO:0007669"/>
    <property type="project" value="UniProtKB-ARBA"/>
</dbReference>
<feature type="domain" description="PHD-type" evidence="15">
    <location>
        <begin position="420"/>
        <end position="476"/>
    </location>
</feature>
<dbReference type="GO" id="GO:0008168">
    <property type="term" value="F:methyltransferase activity"/>
    <property type="evidence" value="ECO:0007669"/>
    <property type="project" value="UniProtKB-KW"/>
</dbReference>
<dbReference type="Proteomes" id="UP001152484">
    <property type="component" value="Unassembled WGS sequence"/>
</dbReference>
<keyword evidence="5" id="KW-0479">Metal-binding</keyword>
<comment type="function">
    <text evidence="12">Histone methyltransferase.</text>
</comment>
<dbReference type="PROSITE" id="PS50868">
    <property type="entry name" value="POST_SET"/>
    <property type="match status" value="1"/>
</dbReference>
<dbReference type="CDD" id="cd15495">
    <property type="entry name" value="PHD_ATX3_4_5_like"/>
    <property type="match status" value="1"/>
</dbReference>
<keyword evidence="9" id="KW-0156">Chromatin regulator</keyword>
<dbReference type="FunFam" id="3.30.40.10:FF:000464">
    <property type="entry name" value="Histone-lysine N-methyltransferase"/>
    <property type="match status" value="1"/>
</dbReference>
<gene>
    <name evidence="20" type="ORF">CEURO_LOCUS13754</name>
</gene>
<feature type="domain" description="SET" evidence="16">
    <location>
        <begin position="900"/>
        <end position="1017"/>
    </location>
</feature>
<keyword evidence="8" id="KW-0862">Zinc</keyword>
<dbReference type="InterPro" id="IPR010919">
    <property type="entry name" value="SAND-like_dom_sf"/>
</dbReference>
<dbReference type="SMART" id="SM00293">
    <property type="entry name" value="PWWP"/>
    <property type="match status" value="1"/>
</dbReference>
<evidence type="ECO:0000259" key="17">
    <source>
        <dbReference type="PROSITE" id="PS50812"/>
    </source>
</evidence>
<feature type="domain" description="PWWP" evidence="17">
    <location>
        <begin position="236"/>
        <end position="304"/>
    </location>
</feature>
<reference evidence="20" key="1">
    <citation type="submission" date="2022-07" db="EMBL/GenBank/DDBJ databases">
        <authorList>
            <person name="Macas J."/>
            <person name="Novak P."/>
            <person name="Neumann P."/>
        </authorList>
    </citation>
    <scope>NUCLEOTIDE SEQUENCE</scope>
</reference>
<feature type="region of interest" description="Disordered" evidence="14">
    <location>
        <begin position="340"/>
        <end position="359"/>
    </location>
</feature>
<evidence type="ECO:0000259" key="16">
    <source>
        <dbReference type="PROSITE" id="PS50280"/>
    </source>
</evidence>
<dbReference type="InterPro" id="IPR025780">
    <property type="entry name" value="Hist-Lys_N-MeTrfase_ATX"/>
</dbReference>
<dbReference type="AlphaFoldDB" id="A0A9P0ZBX5"/>
<comment type="catalytic activity">
    <reaction evidence="11">
        <text>L-lysyl-[histone] + S-adenosyl-L-methionine = N(6)-methyl-L-lysyl-[histone] + S-adenosyl-L-homocysteine + H(+)</text>
        <dbReference type="Rhea" id="RHEA:10024"/>
        <dbReference type="Rhea" id="RHEA-COMP:9845"/>
        <dbReference type="Rhea" id="RHEA-COMP:9846"/>
        <dbReference type="ChEBI" id="CHEBI:15378"/>
        <dbReference type="ChEBI" id="CHEBI:29969"/>
        <dbReference type="ChEBI" id="CHEBI:57856"/>
        <dbReference type="ChEBI" id="CHEBI:59789"/>
        <dbReference type="ChEBI" id="CHEBI:61929"/>
    </reaction>
</comment>
<dbReference type="PANTHER" id="PTHR13793">
    <property type="entry name" value="PHD FINGER PROTEINS"/>
    <property type="match status" value="1"/>
</dbReference>
<dbReference type="Pfam" id="PF13832">
    <property type="entry name" value="zf-HC5HC2H_2"/>
    <property type="match status" value="1"/>
</dbReference>
<dbReference type="PROSITE" id="PS50016">
    <property type="entry name" value="ZF_PHD_2"/>
    <property type="match status" value="2"/>
</dbReference>
<dbReference type="Pfam" id="PF00855">
    <property type="entry name" value="PWWP"/>
    <property type="match status" value="1"/>
</dbReference>
<dbReference type="Gene3D" id="2.170.270.10">
    <property type="entry name" value="SET domain"/>
    <property type="match status" value="1"/>
</dbReference>
<dbReference type="PROSITE" id="PS01359">
    <property type="entry name" value="ZF_PHD_1"/>
    <property type="match status" value="1"/>
</dbReference>
<dbReference type="Pfam" id="PF00856">
    <property type="entry name" value="SET"/>
    <property type="match status" value="1"/>
</dbReference>
<dbReference type="GO" id="GO:0032259">
    <property type="term" value="P:methylation"/>
    <property type="evidence" value="ECO:0007669"/>
    <property type="project" value="UniProtKB-KW"/>
</dbReference>
<comment type="subcellular location">
    <subcellularLocation>
        <location evidence="1">Nucleus</location>
    </subcellularLocation>
</comment>
<keyword evidence="21" id="KW-1185">Reference proteome</keyword>
<dbReference type="PROSITE" id="PS51566">
    <property type="entry name" value="SAM_MT43_TRX_MLL"/>
    <property type="match status" value="1"/>
</dbReference>
<feature type="domain" description="PHD-type" evidence="15">
    <location>
        <begin position="604"/>
        <end position="655"/>
    </location>
</feature>
<dbReference type="InterPro" id="IPR046341">
    <property type="entry name" value="SET_dom_sf"/>
</dbReference>
<dbReference type="Gene3D" id="2.30.30.140">
    <property type="match status" value="1"/>
</dbReference>
<dbReference type="SUPFAM" id="SSF82199">
    <property type="entry name" value="SET domain"/>
    <property type="match status" value="1"/>
</dbReference>
<dbReference type="InterPro" id="IPR001965">
    <property type="entry name" value="Znf_PHD"/>
</dbReference>
<dbReference type="InterPro" id="IPR034732">
    <property type="entry name" value="EPHD"/>
</dbReference>
<dbReference type="EMBL" id="CAMAPE010000035">
    <property type="protein sequence ID" value="CAH9097236.1"/>
    <property type="molecule type" value="Genomic_DNA"/>
</dbReference>
<dbReference type="Pfam" id="PF00628">
    <property type="entry name" value="PHD"/>
    <property type="match status" value="1"/>
</dbReference>
<dbReference type="InterPro" id="IPR013083">
    <property type="entry name" value="Znf_RING/FYVE/PHD"/>
</dbReference>
<dbReference type="SMART" id="SM00508">
    <property type="entry name" value="PostSET"/>
    <property type="match status" value="1"/>
</dbReference>
<dbReference type="PANTHER" id="PTHR13793:SF92">
    <property type="entry name" value="HISTONE-LYSINE N-METHYLTRANSFERASE ATX3"/>
    <property type="match status" value="1"/>
</dbReference>
<dbReference type="Gene3D" id="3.30.40.10">
    <property type="entry name" value="Zinc/RING finger domain, C3HC4 (zinc finger)"/>
    <property type="match status" value="3"/>
</dbReference>
<dbReference type="GO" id="GO:0006325">
    <property type="term" value="P:chromatin organization"/>
    <property type="evidence" value="ECO:0007669"/>
    <property type="project" value="UniProtKB-KW"/>
</dbReference>
<keyword evidence="2" id="KW-0489">Methyltransferase</keyword>
<dbReference type="InterPro" id="IPR019786">
    <property type="entry name" value="Zinc_finger_PHD-type_CS"/>
</dbReference>
<evidence type="ECO:0000256" key="2">
    <source>
        <dbReference type="ARBA" id="ARBA00022603"/>
    </source>
</evidence>
<evidence type="ECO:0000256" key="1">
    <source>
        <dbReference type="ARBA" id="ARBA00004123"/>
    </source>
</evidence>
<dbReference type="PROSITE" id="PS50812">
    <property type="entry name" value="PWWP"/>
    <property type="match status" value="1"/>
</dbReference>
<keyword evidence="6" id="KW-0677">Repeat</keyword>
<dbReference type="SUPFAM" id="SSF57903">
    <property type="entry name" value="FYVE/PHD zinc finger"/>
    <property type="match status" value="2"/>
</dbReference>
<accession>A0A9P0ZBX5</accession>
<keyword evidence="10" id="KW-0539">Nucleus</keyword>
<evidence type="ECO:0000256" key="11">
    <source>
        <dbReference type="ARBA" id="ARBA00052314"/>
    </source>
</evidence>
<evidence type="ECO:0000256" key="5">
    <source>
        <dbReference type="ARBA" id="ARBA00022723"/>
    </source>
</evidence>
<dbReference type="CDD" id="cd10518">
    <property type="entry name" value="SET_SETD1-like"/>
    <property type="match status" value="1"/>
</dbReference>
<dbReference type="InterPro" id="IPR042011">
    <property type="entry name" value="ATX3/4/5_PHD"/>
</dbReference>
<dbReference type="InterPro" id="IPR019787">
    <property type="entry name" value="Znf_PHD-finger"/>
</dbReference>
<evidence type="ECO:0000256" key="14">
    <source>
        <dbReference type="SAM" id="MobiDB-lite"/>
    </source>
</evidence>
<evidence type="ECO:0000256" key="10">
    <source>
        <dbReference type="ARBA" id="ARBA00023242"/>
    </source>
</evidence>
<feature type="domain" description="Post-SET" evidence="18">
    <location>
        <begin position="1026"/>
        <end position="1042"/>
    </location>
</feature>
<evidence type="ECO:0000256" key="8">
    <source>
        <dbReference type="ARBA" id="ARBA00022833"/>
    </source>
</evidence>
<dbReference type="CDD" id="cd15517">
    <property type="entry name" value="PHD_TCF19_like"/>
    <property type="match status" value="1"/>
</dbReference>
<dbReference type="InterPro" id="IPR050701">
    <property type="entry name" value="Histone_Mod_Regulator"/>
</dbReference>
<keyword evidence="4" id="KW-0949">S-adenosyl-L-methionine</keyword>
<dbReference type="GO" id="GO:0008270">
    <property type="term" value="F:zinc ion binding"/>
    <property type="evidence" value="ECO:0007669"/>
    <property type="project" value="UniProtKB-KW"/>
</dbReference>
<sequence length="1042" mass="117548">MVVNQITKIGMPKLKRCKVAENDDMFSPKRLRTNELVAGPTKEEFEDCSAYLAGLGCRGGSTYDGEAGSDMMICDADQLLPGMKKGLEVNKAPLFKSSRGRVQMLPSKFNDSVLHSWKEERCGVEDEEFCVNNVNPTDNMEQKEDKNISFEHVPKTKSVGTHVKTEEGGDGYTSHTDCHNILYSSSKSSLSSVSGCGVSSFVESQPKVKTGFARFEKHTKGKAEKNDFYEPANFVLGDIVWAKCGKKYPAWPAIIIDPLWQAPNSVLRACVPNAICVMFYGYSRNRQRDYGWIKSGMIFPFKEYMERFQGQTKLFGSKPADFQEAVEEGVLAAQGHLTRGSENVQGTPSQANQSEVAEDTGSNQELECCSSPKDASKRKETRSCRSCGLVLPCRTMKKSKDKGAQVQFLCAHCIKLRRSKQYCGICKKIWHHSDGGDWVCCDGCNIWMHAECTGISSNGFEDLLSTDYFCPECKLKCSQTSVGLEQSKQKASLSSSPMEYKKTESPGKVEVVCMSVEGIYFPNLHLVQCKCGSCGTRKQTLNEWERHAGSRAKKWKHSVKVKGSMITLEKWILDHSVSSLKLDLPQLLAFLHEKYTPVNAKWTSERCAICRWVEDWDYNKIIICNRCQIAVHQECYGATDVQDFASWVCRACETPDIERGCCLCPIKGGALKPTDLDNLWVHVSCAWFRPEVAFLSVQKMEPASGILRIPPDSFVKICTICEQIHGSCSQCCKCSTSFHAMCALRAGYHVELKCFEENGLQLTKWISYCAIHRTPDADNVVVMRTPLGVFSTGNVLQKQNEEHNMRGSRLISSKHLELPDTSDQETTEFDPFSAARCRIFKRSWKKKRDEQEAVFHRLMGPRHHPLDEIDFLTSRSEVADCKGFSTFIERLSHLQKSENLRVCFGKSGIHGWGVFARRNILEGEMVFEYRGEKVRRSVVDLREARYQREGKDCYLFKISDEVVIDATNKGNIARLINHSCMPNCYARIISVGEEDSRIVLIARANVSAGDELTYDYLFDPDEHDEKRVPCLCRAPNCRKFMN</sequence>
<evidence type="ECO:0000256" key="3">
    <source>
        <dbReference type="ARBA" id="ARBA00022679"/>
    </source>
</evidence>
<evidence type="ECO:0000256" key="12">
    <source>
        <dbReference type="ARBA" id="ARBA00054897"/>
    </source>
</evidence>
<evidence type="ECO:0000259" key="19">
    <source>
        <dbReference type="PROSITE" id="PS51805"/>
    </source>
</evidence>
<dbReference type="FunFam" id="2.170.270.10:FF:000058">
    <property type="entry name" value="Histone-lysine N-methyltransferase"/>
    <property type="match status" value="1"/>
</dbReference>
<dbReference type="InterPro" id="IPR001214">
    <property type="entry name" value="SET_dom"/>
</dbReference>
<dbReference type="InterPro" id="IPR011011">
    <property type="entry name" value="Znf_FYVE_PHD"/>
</dbReference>
<dbReference type="GO" id="GO:0006357">
    <property type="term" value="P:regulation of transcription by RNA polymerase II"/>
    <property type="evidence" value="ECO:0007669"/>
    <property type="project" value="TreeGrafter"/>
</dbReference>
<protein>
    <submittedName>
        <fullName evidence="20">Uncharacterized protein</fullName>
    </submittedName>
</protein>
<evidence type="ECO:0000259" key="15">
    <source>
        <dbReference type="PROSITE" id="PS50016"/>
    </source>
</evidence>
<dbReference type="PROSITE" id="PS51805">
    <property type="entry name" value="EPHD"/>
    <property type="match status" value="1"/>
</dbReference>
<proteinExistence type="predicted"/>
<dbReference type="InterPro" id="IPR000313">
    <property type="entry name" value="PWWP_dom"/>
</dbReference>
<dbReference type="InterPro" id="IPR003616">
    <property type="entry name" value="Post-SET_dom"/>
</dbReference>
<dbReference type="Gene3D" id="3.10.390.10">
    <property type="entry name" value="SAND domain-like"/>
    <property type="match status" value="1"/>
</dbReference>
<evidence type="ECO:0000256" key="7">
    <source>
        <dbReference type="ARBA" id="ARBA00022771"/>
    </source>
</evidence>
<evidence type="ECO:0000256" key="6">
    <source>
        <dbReference type="ARBA" id="ARBA00022737"/>
    </source>
</evidence>
<keyword evidence="7 13" id="KW-0863">Zinc-finger</keyword>
<evidence type="ECO:0000256" key="9">
    <source>
        <dbReference type="ARBA" id="ARBA00022853"/>
    </source>
</evidence>
<dbReference type="SUPFAM" id="SSF63748">
    <property type="entry name" value="Tudor/PWWP/MBT"/>
    <property type="match status" value="1"/>
</dbReference>